<accession>A0A2N5VKE6</accession>
<proteinExistence type="predicted"/>
<dbReference type="EMBL" id="PGCI01000010">
    <property type="protein sequence ID" value="PLW50475.1"/>
    <property type="molecule type" value="Genomic_DNA"/>
</dbReference>
<dbReference type="Proteomes" id="UP000235392">
    <property type="component" value="Unassembled WGS sequence"/>
</dbReference>
<evidence type="ECO:0000313" key="2">
    <source>
        <dbReference type="EMBL" id="PLW50475.1"/>
    </source>
</evidence>
<dbReference type="AlphaFoldDB" id="A0A2N5VKE6"/>
<reference evidence="2 3" key="1">
    <citation type="submission" date="2017-11" db="EMBL/GenBank/DDBJ databases">
        <title>De novo assembly and phasing of dikaryotic genomes from two isolates of Puccinia coronata f. sp. avenae, the causal agent of oat crown rust.</title>
        <authorList>
            <person name="Miller M.E."/>
            <person name="Zhang Y."/>
            <person name="Omidvar V."/>
            <person name="Sperschneider J."/>
            <person name="Schwessinger B."/>
            <person name="Raley C."/>
            <person name="Palmer J.M."/>
            <person name="Garnica D."/>
            <person name="Upadhyaya N."/>
            <person name="Rathjen J."/>
            <person name="Taylor J.M."/>
            <person name="Park R.F."/>
            <person name="Dodds P.N."/>
            <person name="Hirsch C.D."/>
            <person name="Kianian S.F."/>
            <person name="Figueroa M."/>
        </authorList>
    </citation>
    <scope>NUCLEOTIDE SEQUENCE [LARGE SCALE GENOMIC DNA]</scope>
    <source>
        <strain evidence="2">12SD80</strain>
    </source>
</reference>
<name>A0A2N5VKE6_9BASI</name>
<evidence type="ECO:0008006" key="4">
    <source>
        <dbReference type="Google" id="ProtNLM"/>
    </source>
</evidence>
<organism evidence="2 3">
    <name type="scientific">Puccinia coronata f. sp. avenae</name>
    <dbReference type="NCBI Taxonomy" id="200324"/>
    <lineage>
        <taxon>Eukaryota</taxon>
        <taxon>Fungi</taxon>
        <taxon>Dikarya</taxon>
        <taxon>Basidiomycota</taxon>
        <taxon>Pucciniomycotina</taxon>
        <taxon>Pucciniomycetes</taxon>
        <taxon>Pucciniales</taxon>
        <taxon>Pucciniaceae</taxon>
        <taxon>Puccinia</taxon>
    </lineage>
</organism>
<evidence type="ECO:0000256" key="1">
    <source>
        <dbReference type="SAM" id="MobiDB-lite"/>
    </source>
</evidence>
<protein>
    <recommendedName>
        <fullName evidence="4">CxC6 like cysteine cluster associated with KDZ domain-containing protein</fullName>
    </recommendedName>
</protein>
<gene>
    <name evidence="2" type="ORF">PCASD_01366</name>
</gene>
<sequence>MRYFNTGPVAQPPRPSDLHTLRPNPAPHLHCQGHLFEPPPLVARTRPQAMSLFLHSLAWNLLLLVATSGVEDNARVIHIGGCKNRLLHRKLDCHVKCEVDGCPYLVMGGGYTFHCKFCSAEGDKENPFFDMTRRRCMAHDGKNPPPRFLTRG</sequence>
<comment type="caution">
    <text evidence="2">The sequence shown here is derived from an EMBL/GenBank/DDBJ whole genome shotgun (WGS) entry which is preliminary data.</text>
</comment>
<feature type="region of interest" description="Disordered" evidence="1">
    <location>
        <begin position="1"/>
        <end position="23"/>
    </location>
</feature>
<evidence type="ECO:0000313" key="3">
    <source>
        <dbReference type="Proteomes" id="UP000235392"/>
    </source>
</evidence>